<evidence type="ECO:0000313" key="1">
    <source>
        <dbReference type="EMBL" id="GFH32257.1"/>
    </source>
</evidence>
<feature type="non-terminal residue" evidence="1">
    <location>
        <position position="1"/>
    </location>
</feature>
<reference evidence="1 2" key="1">
    <citation type="submission" date="2020-02" db="EMBL/GenBank/DDBJ databases">
        <title>Draft genome sequence of Haematococcus lacustris strain NIES-144.</title>
        <authorList>
            <person name="Morimoto D."/>
            <person name="Nakagawa S."/>
            <person name="Yoshida T."/>
            <person name="Sawayama S."/>
        </authorList>
    </citation>
    <scope>NUCLEOTIDE SEQUENCE [LARGE SCALE GENOMIC DNA]</scope>
    <source>
        <strain evidence="1 2">NIES-144</strain>
    </source>
</reference>
<name>A0A6A0AKB4_HAELA</name>
<keyword evidence="2" id="KW-1185">Reference proteome</keyword>
<evidence type="ECO:0000313" key="2">
    <source>
        <dbReference type="Proteomes" id="UP000485058"/>
    </source>
</evidence>
<dbReference type="AlphaFoldDB" id="A0A6A0AKB4"/>
<dbReference type="Proteomes" id="UP000485058">
    <property type="component" value="Unassembled WGS sequence"/>
</dbReference>
<sequence length="66" mass="7538">MLRHIAPASRGFGLLRRLVMHYVLRMRLLQAHGDGVAPKNKCSNRAMQGKVQPLCPSLWPQFKLDQ</sequence>
<accession>A0A6A0AKB4</accession>
<comment type="caution">
    <text evidence="1">The sequence shown here is derived from an EMBL/GenBank/DDBJ whole genome shotgun (WGS) entry which is preliminary data.</text>
</comment>
<dbReference type="EMBL" id="BLLF01006439">
    <property type="protein sequence ID" value="GFH32257.1"/>
    <property type="molecule type" value="Genomic_DNA"/>
</dbReference>
<organism evidence="1 2">
    <name type="scientific">Haematococcus lacustris</name>
    <name type="common">Green alga</name>
    <name type="synonym">Haematococcus pluvialis</name>
    <dbReference type="NCBI Taxonomy" id="44745"/>
    <lineage>
        <taxon>Eukaryota</taxon>
        <taxon>Viridiplantae</taxon>
        <taxon>Chlorophyta</taxon>
        <taxon>core chlorophytes</taxon>
        <taxon>Chlorophyceae</taxon>
        <taxon>CS clade</taxon>
        <taxon>Chlamydomonadales</taxon>
        <taxon>Haematococcaceae</taxon>
        <taxon>Haematococcus</taxon>
    </lineage>
</organism>
<gene>
    <name evidence="1" type="ORF">HaLaN_31447</name>
</gene>
<proteinExistence type="predicted"/>
<protein>
    <submittedName>
        <fullName evidence="1">Uncharacterized protein</fullName>
    </submittedName>
</protein>